<dbReference type="Proteomes" id="UP000198210">
    <property type="component" value="Chromosome I"/>
</dbReference>
<evidence type="ECO:0000313" key="1">
    <source>
        <dbReference type="EMBL" id="SCG73087.1"/>
    </source>
</evidence>
<dbReference type="InterPro" id="IPR016084">
    <property type="entry name" value="Haem_Oase-like_multi-hlx"/>
</dbReference>
<dbReference type="Pfam" id="PF01126">
    <property type="entry name" value="Heme_oxygenase"/>
    <property type="match status" value="1"/>
</dbReference>
<dbReference type="EMBL" id="LT607751">
    <property type="protein sequence ID" value="SCG73087.1"/>
    <property type="molecule type" value="Genomic_DNA"/>
</dbReference>
<keyword evidence="2" id="KW-1185">Reference proteome</keyword>
<accession>A0A1C5JRF2</accession>
<dbReference type="GO" id="GO:0004392">
    <property type="term" value="F:heme oxygenase (decyclizing) activity"/>
    <property type="evidence" value="ECO:0007669"/>
    <property type="project" value="InterPro"/>
</dbReference>
<reference evidence="1" key="1">
    <citation type="submission" date="2016-06" db="EMBL/GenBank/DDBJ databases">
        <authorList>
            <person name="Kjaerup R.B."/>
            <person name="Dalgaard T.S."/>
            <person name="Juul-Madsen H.R."/>
        </authorList>
    </citation>
    <scope>NUCLEOTIDE SEQUENCE [LARGE SCALE GENOMIC DNA]</scope>
    <source>
        <strain evidence="1">DSM 45097</strain>
    </source>
</reference>
<dbReference type="SUPFAM" id="SSF48613">
    <property type="entry name" value="Heme oxygenase-like"/>
    <property type="match status" value="1"/>
</dbReference>
<name>A0A1C5JRF2_9ACTN</name>
<evidence type="ECO:0000313" key="2">
    <source>
        <dbReference type="Proteomes" id="UP000198210"/>
    </source>
</evidence>
<dbReference type="Gene3D" id="1.20.910.10">
    <property type="entry name" value="Heme oxygenase-like"/>
    <property type="match status" value="1"/>
</dbReference>
<dbReference type="InterPro" id="IPR016053">
    <property type="entry name" value="Haem_Oase-like"/>
</dbReference>
<dbReference type="GO" id="GO:0006788">
    <property type="term" value="P:heme oxidation"/>
    <property type="evidence" value="ECO:0007669"/>
    <property type="project" value="InterPro"/>
</dbReference>
<dbReference type="AlphaFoldDB" id="A0A1C5JRF2"/>
<protein>
    <submittedName>
        <fullName evidence="1">Heme oxygenase</fullName>
    </submittedName>
</protein>
<proteinExistence type="predicted"/>
<sequence length="201" mass="21023">MLAVLRAGTREQHLAVERVLDLPGRVRDRDDLVIVLTAMLAAWQPLEERLAAAYGWDGSGLDPRLGAAADLLRADLAELGAPLVAEGDGPGVVVPRFDGLAAAVGGRYVLLGSALGGRVIAPVVERRLGLPEGRGTGFFRRVGMDPDADWRAFRAAVDGHPWSPSELAAAVDAAADTFGSVARAAGAVFAVRPTSTRRRAG</sequence>
<organism evidence="1 2">
    <name type="scientific">Micromonospora siamensis</name>
    <dbReference type="NCBI Taxonomy" id="299152"/>
    <lineage>
        <taxon>Bacteria</taxon>
        <taxon>Bacillati</taxon>
        <taxon>Actinomycetota</taxon>
        <taxon>Actinomycetes</taxon>
        <taxon>Micromonosporales</taxon>
        <taxon>Micromonosporaceae</taxon>
        <taxon>Micromonospora</taxon>
    </lineage>
</organism>
<dbReference type="CDD" id="cd19166">
    <property type="entry name" value="HemeO-bac"/>
    <property type="match status" value="1"/>
</dbReference>
<gene>
    <name evidence="1" type="ORF">GA0074704_4857</name>
</gene>